<dbReference type="EMBL" id="FZMP01000030">
    <property type="protein sequence ID" value="SNQ59635.1"/>
    <property type="molecule type" value="Genomic_DNA"/>
</dbReference>
<gene>
    <name evidence="1" type="ORF">MNV_1250015</name>
</gene>
<proteinExistence type="predicted"/>
<organism evidence="1 2">
    <name type="scientific">Candidatus Methanoperedens nitratireducens</name>
    <dbReference type="NCBI Taxonomy" id="1392998"/>
    <lineage>
        <taxon>Archaea</taxon>
        <taxon>Methanobacteriati</taxon>
        <taxon>Methanobacteriota</taxon>
        <taxon>Stenosarchaea group</taxon>
        <taxon>Methanomicrobia</taxon>
        <taxon>Methanosarcinales</taxon>
        <taxon>ANME-2 cluster</taxon>
        <taxon>Candidatus Methanoperedentaceae</taxon>
        <taxon>Candidatus Methanoperedens</taxon>
    </lineage>
</organism>
<evidence type="ECO:0000313" key="2">
    <source>
        <dbReference type="Proteomes" id="UP000218615"/>
    </source>
</evidence>
<reference evidence="2" key="1">
    <citation type="submission" date="2017-06" db="EMBL/GenBank/DDBJ databases">
        <authorList>
            <person name="Cremers G."/>
        </authorList>
    </citation>
    <scope>NUCLEOTIDE SEQUENCE [LARGE SCALE GENOMIC DNA]</scope>
</reference>
<dbReference type="RefSeq" id="WP_096203975.1">
    <property type="nucleotide sequence ID" value="NZ_FZMP01000030.1"/>
</dbReference>
<dbReference type="AlphaFoldDB" id="A0A284VK43"/>
<keyword evidence="2" id="KW-1185">Reference proteome</keyword>
<dbReference type="Proteomes" id="UP000218615">
    <property type="component" value="Unassembled WGS sequence"/>
</dbReference>
<name>A0A284VK43_9EURY</name>
<protein>
    <submittedName>
        <fullName evidence="1">Uncharacterized protein</fullName>
    </submittedName>
</protein>
<evidence type="ECO:0000313" key="1">
    <source>
        <dbReference type="EMBL" id="SNQ59635.1"/>
    </source>
</evidence>
<accession>A0A284VK43</accession>
<sequence>MKFGMGALLTAMLLLRMALVPTVGAKQNQEQGDVGILSVPVNGGYLIVDESQSTVTRAVAFDTSPDIAPGTPIQIAIQYTYIDTSAIYGGSINFKLVDPAGGVATKDITDNLLINDNANGYLYRTFTANPGQTYYFTISASRTGQPTASDTGIITPY</sequence>